<evidence type="ECO:0000259" key="1">
    <source>
        <dbReference type="Pfam" id="PF25534"/>
    </source>
</evidence>
<dbReference type="AlphaFoldDB" id="A0A3N4I4V8"/>
<accession>A0A3N4I4V8</accession>
<evidence type="ECO:0000313" key="3">
    <source>
        <dbReference type="Proteomes" id="UP000275078"/>
    </source>
</evidence>
<dbReference type="Proteomes" id="UP000275078">
    <property type="component" value="Unassembled WGS sequence"/>
</dbReference>
<sequence length="289" mass="32384">MVQNGLFSFIVHNRRGEPLPEYPDLEAGPLDRRGPISCTSYIQTPPEDEDQSFSIRISAIQASGVTTVDPEKQEFFAIFDGVDDPLGWSLNQDLTLKIDNFSQKNTETGRFDGKRLKFNKDELGTIVIEVIEVLATHPYDDDPHKYDIGAWSLTKLNVVHEKDLKASFASHSISLGETVDKGIRPTQTAEYGRVLQRIKFKYRSKAALQAIGHGVVPVNSLPVKQKAKAKARPEIIVIEDGENQALRETRCQKQAMQPQKRKREIVTIDLEGNSGGRKKIQTVDLSNDD</sequence>
<organism evidence="2 3">
    <name type="scientific">Ascobolus immersus RN42</name>
    <dbReference type="NCBI Taxonomy" id="1160509"/>
    <lineage>
        <taxon>Eukaryota</taxon>
        <taxon>Fungi</taxon>
        <taxon>Dikarya</taxon>
        <taxon>Ascomycota</taxon>
        <taxon>Pezizomycotina</taxon>
        <taxon>Pezizomycetes</taxon>
        <taxon>Pezizales</taxon>
        <taxon>Ascobolaceae</taxon>
        <taxon>Ascobolus</taxon>
    </lineage>
</organism>
<dbReference type="InterPro" id="IPR057678">
    <property type="entry name" value="DUF7918"/>
</dbReference>
<keyword evidence="3" id="KW-1185">Reference proteome</keyword>
<name>A0A3N4I4V8_ASCIM</name>
<feature type="domain" description="DUF7918" evidence="1">
    <location>
        <begin position="100"/>
        <end position="212"/>
    </location>
</feature>
<protein>
    <recommendedName>
        <fullName evidence="1">DUF7918 domain-containing protein</fullName>
    </recommendedName>
</protein>
<dbReference type="EMBL" id="ML119682">
    <property type="protein sequence ID" value="RPA81123.1"/>
    <property type="molecule type" value="Genomic_DNA"/>
</dbReference>
<reference evidence="2 3" key="1">
    <citation type="journal article" date="2018" name="Nat. Ecol. Evol.">
        <title>Pezizomycetes genomes reveal the molecular basis of ectomycorrhizal truffle lifestyle.</title>
        <authorList>
            <person name="Murat C."/>
            <person name="Payen T."/>
            <person name="Noel B."/>
            <person name="Kuo A."/>
            <person name="Morin E."/>
            <person name="Chen J."/>
            <person name="Kohler A."/>
            <person name="Krizsan K."/>
            <person name="Balestrini R."/>
            <person name="Da Silva C."/>
            <person name="Montanini B."/>
            <person name="Hainaut M."/>
            <person name="Levati E."/>
            <person name="Barry K.W."/>
            <person name="Belfiori B."/>
            <person name="Cichocki N."/>
            <person name="Clum A."/>
            <person name="Dockter R.B."/>
            <person name="Fauchery L."/>
            <person name="Guy J."/>
            <person name="Iotti M."/>
            <person name="Le Tacon F."/>
            <person name="Lindquist E.A."/>
            <person name="Lipzen A."/>
            <person name="Malagnac F."/>
            <person name="Mello A."/>
            <person name="Molinier V."/>
            <person name="Miyauchi S."/>
            <person name="Poulain J."/>
            <person name="Riccioni C."/>
            <person name="Rubini A."/>
            <person name="Sitrit Y."/>
            <person name="Splivallo R."/>
            <person name="Traeger S."/>
            <person name="Wang M."/>
            <person name="Zifcakova L."/>
            <person name="Wipf D."/>
            <person name="Zambonelli A."/>
            <person name="Paolocci F."/>
            <person name="Nowrousian M."/>
            <person name="Ottonello S."/>
            <person name="Baldrian P."/>
            <person name="Spatafora J.W."/>
            <person name="Henrissat B."/>
            <person name="Nagy L.G."/>
            <person name="Aury J.M."/>
            <person name="Wincker P."/>
            <person name="Grigoriev I.V."/>
            <person name="Bonfante P."/>
            <person name="Martin F.M."/>
        </authorList>
    </citation>
    <scope>NUCLEOTIDE SEQUENCE [LARGE SCALE GENOMIC DNA]</scope>
    <source>
        <strain evidence="2 3">RN42</strain>
    </source>
</reference>
<evidence type="ECO:0000313" key="2">
    <source>
        <dbReference type="EMBL" id="RPA81123.1"/>
    </source>
</evidence>
<dbReference type="Pfam" id="PF25534">
    <property type="entry name" value="DUF7918"/>
    <property type="match status" value="1"/>
</dbReference>
<proteinExistence type="predicted"/>
<gene>
    <name evidence="2" type="ORF">BJ508DRAFT_326734</name>
</gene>